<proteinExistence type="predicted"/>
<dbReference type="STRING" id="7159.Q0C7C2"/>
<reference evidence="2" key="3">
    <citation type="submission" date="2012-09" db="EMBL/GenBank/DDBJ databases">
        <authorList>
            <consortium name="VectorBase"/>
        </authorList>
    </citation>
    <scope>NUCLEOTIDE SEQUENCE</scope>
    <source>
        <strain evidence="2">Liverpool</strain>
    </source>
</reference>
<organism evidence="2 3">
    <name type="scientific">Aedes aegypti</name>
    <name type="common">Yellowfever mosquito</name>
    <name type="synonym">Culex aegypti</name>
    <dbReference type="NCBI Taxonomy" id="7159"/>
    <lineage>
        <taxon>Eukaryota</taxon>
        <taxon>Metazoa</taxon>
        <taxon>Ecdysozoa</taxon>
        <taxon>Arthropoda</taxon>
        <taxon>Hexapoda</taxon>
        <taxon>Insecta</taxon>
        <taxon>Pterygota</taxon>
        <taxon>Neoptera</taxon>
        <taxon>Endopterygota</taxon>
        <taxon>Diptera</taxon>
        <taxon>Nematocera</taxon>
        <taxon>Culicoidea</taxon>
        <taxon>Culicidae</taxon>
        <taxon>Culicinae</taxon>
        <taxon>Aedini</taxon>
        <taxon>Aedes</taxon>
        <taxon>Stegomyia</taxon>
    </lineage>
</organism>
<accession>Q0C7C2</accession>
<feature type="region of interest" description="Disordered" evidence="1">
    <location>
        <begin position="1"/>
        <end position="34"/>
    </location>
</feature>
<name>Q0C7C2_AEDAE</name>
<dbReference type="eggNOG" id="ENOG502RTI8">
    <property type="taxonomic scope" value="Eukaryota"/>
</dbReference>
<evidence type="ECO:0000313" key="2">
    <source>
        <dbReference type="EMBL" id="EAT48904.1"/>
    </source>
</evidence>
<dbReference type="OMA" id="NIPHSEN"/>
<dbReference type="VEuPathDB" id="VectorBase:AAEL007631"/>
<evidence type="ECO:0000313" key="3">
    <source>
        <dbReference type="Proteomes" id="UP000682892"/>
    </source>
</evidence>
<dbReference type="PhylomeDB" id="Q0C7C2"/>
<dbReference type="EMBL" id="CH477186">
    <property type="protein sequence ID" value="EAT48904.1"/>
    <property type="molecule type" value="Genomic_DNA"/>
</dbReference>
<dbReference type="HOGENOM" id="CLU_099994_0_0_1"/>
<dbReference type="PaxDb" id="7159-AAEL000023-PA"/>
<dbReference type="Proteomes" id="UP000682892">
    <property type="component" value="Chromosome 1"/>
</dbReference>
<evidence type="ECO:0000256" key="1">
    <source>
        <dbReference type="SAM" id="MobiDB-lite"/>
    </source>
</evidence>
<dbReference type="AlphaFoldDB" id="Q0C7C2"/>
<gene>
    <name evidence="2" type="ORF">AaeL_AAEL000023</name>
</gene>
<reference evidence="2" key="1">
    <citation type="submission" date="2005-10" db="EMBL/GenBank/DDBJ databases">
        <authorList>
            <person name="Loftus B.J."/>
            <person name="Nene V.M."/>
            <person name="Hannick L.I."/>
            <person name="Bidwell S."/>
            <person name="Haas B."/>
            <person name="Amedeo P."/>
            <person name="Orvis J."/>
            <person name="Wortman J.R."/>
            <person name="White O.R."/>
            <person name="Salzberg S."/>
            <person name="Shumway M."/>
            <person name="Koo H."/>
            <person name="Zhao Y."/>
            <person name="Holmes M."/>
            <person name="Miller J."/>
            <person name="Schatz M."/>
            <person name="Pop M."/>
            <person name="Pai G."/>
            <person name="Utterback T."/>
            <person name="Rogers Y.-H."/>
            <person name="Kravitz S."/>
            <person name="Fraser C.M."/>
        </authorList>
    </citation>
    <scope>NUCLEOTIDE SEQUENCE</scope>
    <source>
        <strain evidence="2">Liverpool</strain>
    </source>
</reference>
<protein>
    <submittedName>
        <fullName evidence="2">AAEL000023-PA</fullName>
    </submittedName>
</protein>
<reference evidence="2" key="2">
    <citation type="journal article" date="2007" name="Science">
        <title>Genome sequence of Aedes aegypti, a major arbovirus vector.</title>
        <authorList>
            <person name="Nene V."/>
            <person name="Wortman J.R."/>
            <person name="Lawson D."/>
            <person name="Haas B."/>
            <person name="Kodira C."/>
            <person name="Tu Z.J."/>
            <person name="Loftus B."/>
            <person name="Xi Z."/>
            <person name="Megy K."/>
            <person name="Grabherr M."/>
            <person name="Ren Q."/>
            <person name="Zdobnov E.M."/>
            <person name="Lobo N.F."/>
            <person name="Campbell K.S."/>
            <person name="Brown S.E."/>
            <person name="Bonaldo M.F."/>
            <person name="Zhu J."/>
            <person name="Sinkins S.P."/>
            <person name="Hogenkamp D.G."/>
            <person name="Amedeo P."/>
            <person name="Arensburger P."/>
            <person name="Atkinson P.W."/>
            <person name="Bidwell S."/>
            <person name="Biedler J."/>
            <person name="Birney E."/>
            <person name="Bruggner R.V."/>
            <person name="Costas J."/>
            <person name="Coy M.R."/>
            <person name="Crabtree J."/>
            <person name="Crawford M."/>
            <person name="Debruyn B."/>
            <person name="Decaprio D."/>
            <person name="Eiglmeier K."/>
            <person name="Eisenstadt E."/>
            <person name="El-Dorry H."/>
            <person name="Gelbart W.M."/>
            <person name="Gomes S.L."/>
            <person name="Hammond M."/>
            <person name="Hannick L.I."/>
            <person name="Hogan J.R."/>
            <person name="Holmes M.H."/>
            <person name="Jaffe D."/>
            <person name="Johnston J.S."/>
            <person name="Kennedy R.C."/>
            <person name="Koo H."/>
            <person name="Kravitz S."/>
            <person name="Kriventseva E.V."/>
            <person name="Kulp D."/>
            <person name="Labutti K."/>
            <person name="Lee E."/>
            <person name="Li S."/>
            <person name="Lovin D.D."/>
            <person name="Mao C."/>
            <person name="Mauceli E."/>
            <person name="Menck C.F."/>
            <person name="Miller J.R."/>
            <person name="Montgomery P."/>
            <person name="Mori A."/>
            <person name="Nascimento A.L."/>
            <person name="Naveira H.F."/>
            <person name="Nusbaum C."/>
            <person name="O'leary S."/>
            <person name="Orvis J."/>
            <person name="Pertea M."/>
            <person name="Quesneville H."/>
            <person name="Reidenbach K.R."/>
            <person name="Rogers Y.H."/>
            <person name="Roth C.W."/>
            <person name="Schneider J.R."/>
            <person name="Schatz M."/>
            <person name="Shumway M."/>
            <person name="Stanke M."/>
            <person name="Stinson E.O."/>
            <person name="Tubio J.M."/>
            <person name="Vanzee J.P."/>
            <person name="Verjovski-Almeida S."/>
            <person name="Werner D."/>
            <person name="White O."/>
            <person name="Wyder S."/>
            <person name="Zeng Q."/>
            <person name="Zhao Q."/>
            <person name="Zhao Y."/>
            <person name="Hill C.A."/>
            <person name="Raikhel A.S."/>
            <person name="Soares M.B."/>
            <person name="Knudson D.L."/>
            <person name="Lee N.H."/>
            <person name="Galagan J."/>
            <person name="Salzberg S.L."/>
            <person name="Paulsen I.T."/>
            <person name="Dimopoulos G."/>
            <person name="Collins F.H."/>
            <person name="Birren B."/>
            <person name="Fraser-Liggett C.M."/>
            <person name="Severson D.W."/>
        </authorList>
    </citation>
    <scope>NUCLEOTIDE SEQUENCE [LARGE SCALE GENOMIC DNA]</scope>
    <source>
        <strain evidence="2">Liverpool</strain>
    </source>
</reference>
<sequence>MGKDTKEKPTLALPIGSSGENQNKKRSRDDLDQTDDQVDNFDVLLMRMKQLIADGNARIEQKIDSNNAALVTEIASLRKEVNQLKSDCARDFKQMCEVQTKTEVDVLKNKDAINRLVKSADLILTGVPYNQSENTENIVKLLSYAIGYSESDCPPVYTKRLARTPIATGATPPILLQFAFKASRDEFFFRYLSKKNLNMNQLGFEIDKRVFLNENLTESARRIKSMALKLKNSGRIKNVYSKDGTIYVKLREDDAAQPVFDIGQLKEFEYNQK</sequence>